<feature type="compositionally biased region" description="Gly residues" evidence="1">
    <location>
        <begin position="245"/>
        <end position="254"/>
    </location>
</feature>
<feature type="region of interest" description="Disordered" evidence="1">
    <location>
        <begin position="1"/>
        <end position="341"/>
    </location>
</feature>
<accession>A0A5C5FKK9</accession>
<evidence type="ECO:0000313" key="3">
    <source>
        <dbReference type="Proteomes" id="UP000311382"/>
    </source>
</evidence>
<feature type="compositionally biased region" description="Low complexity" evidence="1">
    <location>
        <begin position="204"/>
        <end position="231"/>
    </location>
</feature>
<evidence type="ECO:0000313" key="2">
    <source>
        <dbReference type="EMBL" id="TNY17383.1"/>
    </source>
</evidence>
<protein>
    <submittedName>
        <fullName evidence="2">Uncharacterized protein</fullName>
    </submittedName>
</protein>
<keyword evidence="3" id="KW-1185">Reference proteome</keyword>
<feature type="compositionally biased region" description="Low complexity" evidence="1">
    <location>
        <begin position="89"/>
        <end position="98"/>
    </location>
</feature>
<feature type="compositionally biased region" description="Basic residues" evidence="1">
    <location>
        <begin position="65"/>
        <end position="76"/>
    </location>
</feature>
<name>A0A5C5FKK9_9BASI</name>
<evidence type="ECO:0000256" key="1">
    <source>
        <dbReference type="SAM" id="MobiDB-lite"/>
    </source>
</evidence>
<organism evidence="2 3">
    <name type="scientific">Rhodotorula diobovata</name>
    <dbReference type="NCBI Taxonomy" id="5288"/>
    <lineage>
        <taxon>Eukaryota</taxon>
        <taxon>Fungi</taxon>
        <taxon>Dikarya</taxon>
        <taxon>Basidiomycota</taxon>
        <taxon>Pucciniomycotina</taxon>
        <taxon>Microbotryomycetes</taxon>
        <taxon>Sporidiobolales</taxon>
        <taxon>Sporidiobolaceae</taxon>
        <taxon>Rhodotorula</taxon>
    </lineage>
</organism>
<dbReference type="EMBL" id="SOZI01000209">
    <property type="protein sequence ID" value="TNY17383.1"/>
    <property type="molecule type" value="Genomic_DNA"/>
</dbReference>
<feature type="compositionally biased region" description="Low complexity" evidence="1">
    <location>
        <begin position="173"/>
        <end position="189"/>
    </location>
</feature>
<feature type="compositionally biased region" description="Polar residues" evidence="1">
    <location>
        <begin position="45"/>
        <end position="63"/>
    </location>
</feature>
<feature type="compositionally biased region" description="Acidic residues" evidence="1">
    <location>
        <begin position="137"/>
        <end position="151"/>
    </location>
</feature>
<dbReference type="Proteomes" id="UP000311382">
    <property type="component" value="Unassembled WGS sequence"/>
</dbReference>
<sequence>MPSSSSSSAPTPKTIGDRGDRTGPASSSSSSSSRARLDGFRYAGQPTTTVRSTLFEANSSERTSPVKRTRPARAKAKAALQPEDAPHASPSSSSSFSASKRRRTTSRDADRRPSPSKKSKHATGENDDELLFVMPELDSDGEFILPDDSDDSPARASPPRARGPGRDTHTPTAPLRSPSRRASASLSPLKPQPHPHSGSATRSPFRPARTARPVAAASSSPAQDPAPSSSSIDLPEALRARVYGEGSGVGGRLAGSGAEVPSGCATAGASGGSTPGARTQQGQRLTPAQRHEVDELLAALEGGGQLREDAFETDVEAMPLGAGAGEEREREEEDDHERTLCAPFSPSPCLHFCDDVPLDWCAAE</sequence>
<dbReference type="AlphaFoldDB" id="A0A5C5FKK9"/>
<reference evidence="2 3" key="1">
    <citation type="submission" date="2019-03" db="EMBL/GenBank/DDBJ databases">
        <title>Rhodosporidium diobovatum UCD-FST 08-225 genome sequencing, assembly, and annotation.</title>
        <authorList>
            <person name="Fakankun I.U."/>
            <person name="Fristensky B."/>
            <person name="Levin D.B."/>
        </authorList>
    </citation>
    <scope>NUCLEOTIDE SEQUENCE [LARGE SCALE GENOMIC DNA]</scope>
    <source>
        <strain evidence="2 3">UCD-FST 08-225</strain>
    </source>
</reference>
<feature type="compositionally biased region" description="Low complexity" evidence="1">
    <location>
        <begin position="255"/>
        <end position="268"/>
    </location>
</feature>
<gene>
    <name evidence="2" type="ORF">DMC30DRAFT_405974</name>
</gene>
<comment type="caution">
    <text evidence="2">The sequence shown here is derived from an EMBL/GenBank/DDBJ whole genome shotgun (WGS) entry which is preliminary data.</text>
</comment>
<proteinExistence type="predicted"/>